<dbReference type="PATRIC" id="fig|394.7.peg.5219"/>
<dbReference type="eggNOG" id="COG3709">
    <property type="taxonomic scope" value="Bacteria"/>
</dbReference>
<feature type="region of interest" description="Disordered" evidence="1">
    <location>
        <begin position="278"/>
        <end position="314"/>
    </location>
</feature>
<dbReference type="AlphaFoldDB" id="C3MG85"/>
<dbReference type="InterPro" id="IPR009389">
    <property type="entry name" value="DUF1045"/>
</dbReference>
<feature type="region of interest" description="Disordered" evidence="1">
    <location>
        <begin position="1"/>
        <end position="38"/>
    </location>
</feature>
<dbReference type="EMBL" id="CP001389">
    <property type="protein sequence ID" value="ACP26157.1"/>
    <property type="molecule type" value="Genomic_DNA"/>
</dbReference>
<dbReference type="HOGENOM" id="CLU_074099_0_0_5"/>
<accession>C3MG85</accession>
<keyword evidence="3" id="KW-1185">Reference proteome</keyword>
<proteinExistence type="predicted"/>
<dbReference type="STRING" id="394.NGR_c23990"/>
<dbReference type="OrthoDB" id="4954742at2"/>
<dbReference type="KEGG" id="rhi:NGR_c23990"/>
<sequence length="325" mass="35803">MFWPASSSTNLPGGRASNCRHPSDAKPISRACDSPHSTSSICHANHLRGGYRTEFRSVAMRYAICFTPPMGDPLSAAAASWLARSVYSGEPVEPPPIAGLRVSEIAFHTAVPRRFGFHAMIMAPFRLAEGVDEAQLLRTLMHFTSAETPFAIERLEVARLSQCLGLLPQVPSHAMHMLAARVLQAFDRYRAPLSEEEIERSDPDRLTAPQFTNLYRWGDPFVMEEYRFHMKLTGPLGADGGRRLEAPLREVFEPHLTKPLAIDSLALFVEPETGAPMRVHSQHPLGKISVRPRGERAVRPEAQPQAPGDAGGPLSLFANTLSAIR</sequence>
<reference evidence="2 3" key="1">
    <citation type="journal article" date="2009" name="Appl. Environ. Microbiol.">
        <title>Rhizobium sp. strain NGR234 possesses a remarkable number of secretion systems.</title>
        <authorList>
            <person name="Schmeisser C."/>
            <person name="Liesegang H."/>
            <person name="Krysciak D."/>
            <person name="Bakkou N."/>
            <person name="Le Quere A."/>
            <person name="Wollherr A."/>
            <person name="Heinemeyer I."/>
            <person name="Morgenstern B."/>
            <person name="Pommerening-Roeser A."/>
            <person name="Flores M."/>
            <person name="Palacios R."/>
            <person name="Brenner S."/>
            <person name="Gottschalk G."/>
            <person name="Schmitz R.A."/>
            <person name="Broughton W.J."/>
            <person name="Perret X."/>
            <person name="Strittmatter A.W."/>
            <person name="Streit W.R."/>
        </authorList>
    </citation>
    <scope>NUCLEOTIDE SEQUENCE [LARGE SCALE GENOMIC DNA]</scope>
    <source>
        <strain evidence="3">NBRC 101917 / NGR234</strain>
    </source>
</reference>
<evidence type="ECO:0000313" key="2">
    <source>
        <dbReference type="EMBL" id="ACP26157.1"/>
    </source>
</evidence>
<dbReference type="Pfam" id="PF06299">
    <property type="entry name" value="DUF1045"/>
    <property type="match status" value="1"/>
</dbReference>
<evidence type="ECO:0000256" key="1">
    <source>
        <dbReference type="SAM" id="MobiDB-lite"/>
    </source>
</evidence>
<organism evidence="2 3">
    <name type="scientific">Sinorhizobium fredii (strain NBRC 101917 / NGR234)</name>
    <dbReference type="NCBI Taxonomy" id="394"/>
    <lineage>
        <taxon>Bacteria</taxon>
        <taxon>Pseudomonadati</taxon>
        <taxon>Pseudomonadota</taxon>
        <taxon>Alphaproteobacteria</taxon>
        <taxon>Hyphomicrobiales</taxon>
        <taxon>Rhizobiaceae</taxon>
        <taxon>Sinorhizobium/Ensifer group</taxon>
        <taxon>Sinorhizobium</taxon>
    </lineage>
</organism>
<gene>
    <name evidence="2" type="ordered locus">NGR_c23990</name>
</gene>
<feature type="compositionally biased region" description="Polar residues" evidence="1">
    <location>
        <begin position="1"/>
        <end position="11"/>
    </location>
</feature>
<dbReference type="Proteomes" id="UP000001054">
    <property type="component" value="Chromosome"/>
</dbReference>
<evidence type="ECO:0000313" key="3">
    <source>
        <dbReference type="Proteomes" id="UP000001054"/>
    </source>
</evidence>
<protein>
    <recommendedName>
        <fullName evidence="4">DUF1045 domain-containing protein</fullName>
    </recommendedName>
</protein>
<evidence type="ECO:0008006" key="4">
    <source>
        <dbReference type="Google" id="ProtNLM"/>
    </source>
</evidence>
<name>C3MG85_SINFN</name>